<keyword evidence="10" id="KW-1015">Disulfide bond</keyword>
<protein>
    <submittedName>
        <fullName evidence="13">Protein required for cytochrome oxidase assembly</fullName>
    </submittedName>
</protein>
<evidence type="ECO:0000256" key="7">
    <source>
        <dbReference type="ARBA" id="ARBA00023004"/>
    </source>
</evidence>
<keyword evidence="8" id="KW-0350">Heme biosynthesis</keyword>
<organism evidence="13">
    <name type="scientific">mine drainage metagenome</name>
    <dbReference type="NCBI Taxonomy" id="410659"/>
    <lineage>
        <taxon>unclassified sequences</taxon>
        <taxon>metagenomes</taxon>
        <taxon>ecological metagenomes</taxon>
    </lineage>
</organism>
<keyword evidence="6" id="KW-0560">Oxidoreductase</keyword>
<feature type="non-terminal residue" evidence="13">
    <location>
        <position position="77"/>
    </location>
</feature>
<dbReference type="GO" id="GO:0016491">
    <property type="term" value="F:oxidoreductase activity"/>
    <property type="evidence" value="ECO:0007669"/>
    <property type="project" value="UniProtKB-KW"/>
</dbReference>
<accession>T1BAZ6</accession>
<comment type="caution">
    <text evidence="13">The sequence shown here is derived from an EMBL/GenBank/DDBJ whole genome shotgun (WGS) entry which is preliminary data.</text>
</comment>
<dbReference type="GO" id="GO:0006784">
    <property type="term" value="P:heme A biosynthetic process"/>
    <property type="evidence" value="ECO:0007669"/>
    <property type="project" value="InterPro"/>
</dbReference>
<evidence type="ECO:0000256" key="5">
    <source>
        <dbReference type="ARBA" id="ARBA00022989"/>
    </source>
</evidence>
<evidence type="ECO:0000256" key="12">
    <source>
        <dbReference type="SAM" id="Phobius"/>
    </source>
</evidence>
<evidence type="ECO:0000313" key="13">
    <source>
        <dbReference type="EMBL" id="EQD65628.1"/>
    </source>
</evidence>
<comment type="pathway">
    <text evidence="11">Porphyrin-containing compound metabolism.</text>
</comment>
<keyword evidence="2" id="KW-1003">Cell membrane</keyword>
<evidence type="ECO:0000256" key="9">
    <source>
        <dbReference type="ARBA" id="ARBA00023136"/>
    </source>
</evidence>
<evidence type="ECO:0000256" key="2">
    <source>
        <dbReference type="ARBA" id="ARBA00022475"/>
    </source>
</evidence>
<name>T1BAZ6_9ZZZZ</name>
<evidence type="ECO:0000256" key="1">
    <source>
        <dbReference type="ARBA" id="ARBA00004141"/>
    </source>
</evidence>
<dbReference type="PANTHER" id="PTHR35457:SF1">
    <property type="entry name" value="HEME A SYNTHASE"/>
    <property type="match status" value="1"/>
</dbReference>
<dbReference type="InterPro" id="IPR050450">
    <property type="entry name" value="COX15/CtaA_HemeA_synthase"/>
</dbReference>
<reference evidence="13" key="2">
    <citation type="journal article" date="2014" name="ISME J.">
        <title>Microbial stratification in low pH oxic and suboxic macroscopic growths along an acid mine drainage.</title>
        <authorList>
            <person name="Mendez-Garcia C."/>
            <person name="Mesa V."/>
            <person name="Sprenger R.R."/>
            <person name="Richter M."/>
            <person name="Diez M.S."/>
            <person name="Solano J."/>
            <person name="Bargiela R."/>
            <person name="Golyshina O.V."/>
            <person name="Manteca A."/>
            <person name="Ramos J.L."/>
            <person name="Gallego J.R."/>
            <person name="Llorente I."/>
            <person name="Martins Dos Santos V.A."/>
            <person name="Jensen O.N."/>
            <person name="Pelaez A.I."/>
            <person name="Sanchez J."/>
            <person name="Ferrer M."/>
        </authorList>
    </citation>
    <scope>NUCLEOTIDE SEQUENCE</scope>
</reference>
<sequence>MIVKPAWVRPLAWIATAFALGVIVFGAFVRLSNAGLSCPDWPTCYGRITWPAHHTAVAAADAAFPGRPVAVHLAWRE</sequence>
<evidence type="ECO:0000256" key="6">
    <source>
        <dbReference type="ARBA" id="ARBA00023002"/>
    </source>
</evidence>
<feature type="transmembrane region" description="Helical" evidence="12">
    <location>
        <begin position="12"/>
        <end position="31"/>
    </location>
</feature>
<keyword evidence="3 12" id="KW-0812">Transmembrane</keyword>
<dbReference type="Pfam" id="PF02628">
    <property type="entry name" value="COX15-CtaA"/>
    <property type="match status" value="1"/>
</dbReference>
<evidence type="ECO:0000256" key="8">
    <source>
        <dbReference type="ARBA" id="ARBA00023133"/>
    </source>
</evidence>
<dbReference type="EMBL" id="AUZX01006068">
    <property type="protein sequence ID" value="EQD65628.1"/>
    <property type="molecule type" value="Genomic_DNA"/>
</dbReference>
<dbReference type="GO" id="GO:0016020">
    <property type="term" value="C:membrane"/>
    <property type="evidence" value="ECO:0007669"/>
    <property type="project" value="UniProtKB-SubCell"/>
</dbReference>
<evidence type="ECO:0000256" key="11">
    <source>
        <dbReference type="ARBA" id="ARBA00023444"/>
    </source>
</evidence>
<keyword evidence="4" id="KW-0479">Metal-binding</keyword>
<gene>
    <name evidence="13" type="ORF">B1A_08499</name>
</gene>
<reference evidence="13" key="1">
    <citation type="submission" date="2013-08" db="EMBL/GenBank/DDBJ databases">
        <authorList>
            <person name="Mendez C."/>
            <person name="Richter M."/>
            <person name="Ferrer M."/>
            <person name="Sanchez J."/>
        </authorList>
    </citation>
    <scope>NUCLEOTIDE SEQUENCE</scope>
</reference>
<evidence type="ECO:0000256" key="10">
    <source>
        <dbReference type="ARBA" id="ARBA00023157"/>
    </source>
</evidence>
<proteinExistence type="predicted"/>
<evidence type="ECO:0000256" key="3">
    <source>
        <dbReference type="ARBA" id="ARBA00022692"/>
    </source>
</evidence>
<dbReference type="GO" id="GO:0046872">
    <property type="term" value="F:metal ion binding"/>
    <property type="evidence" value="ECO:0007669"/>
    <property type="project" value="UniProtKB-KW"/>
</dbReference>
<dbReference type="PANTHER" id="PTHR35457">
    <property type="entry name" value="HEME A SYNTHASE"/>
    <property type="match status" value="1"/>
</dbReference>
<evidence type="ECO:0000256" key="4">
    <source>
        <dbReference type="ARBA" id="ARBA00022723"/>
    </source>
</evidence>
<keyword evidence="7" id="KW-0408">Iron</keyword>
<keyword evidence="9 12" id="KW-0472">Membrane</keyword>
<dbReference type="InterPro" id="IPR003780">
    <property type="entry name" value="COX15/CtaA_fam"/>
</dbReference>
<keyword evidence="5 12" id="KW-1133">Transmembrane helix</keyword>
<dbReference type="AlphaFoldDB" id="T1BAZ6"/>
<comment type="subcellular location">
    <subcellularLocation>
        <location evidence="1">Membrane</location>
        <topology evidence="1">Multi-pass membrane protein</topology>
    </subcellularLocation>
</comment>